<reference evidence="1" key="2">
    <citation type="journal article" date="2024" name="Plant">
        <title>Genomic evolution and insights into agronomic trait innovations of Sesamum species.</title>
        <authorList>
            <person name="Miao H."/>
            <person name="Wang L."/>
            <person name="Qu L."/>
            <person name="Liu H."/>
            <person name="Sun Y."/>
            <person name="Le M."/>
            <person name="Wang Q."/>
            <person name="Wei S."/>
            <person name="Zheng Y."/>
            <person name="Lin W."/>
            <person name="Duan Y."/>
            <person name="Cao H."/>
            <person name="Xiong S."/>
            <person name="Wang X."/>
            <person name="Wei L."/>
            <person name="Li C."/>
            <person name="Ma Q."/>
            <person name="Ju M."/>
            <person name="Zhao R."/>
            <person name="Li G."/>
            <person name="Mu C."/>
            <person name="Tian Q."/>
            <person name="Mei H."/>
            <person name="Zhang T."/>
            <person name="Gao T."/>
            <person name="Zhang H."/>
        </authorList>
    </citation>
    <scope>NUCLEOTIDE SEQUENCE</scope>
    <source>
        <strain evidence="1">KEN1</strain>
    </source>
</reference>
<dbReference type="PANTHER" id="PTHR36057:SF1">
    <property type="entry name" value="LIPOPROTEIN LIPID ATTACHMENT SITE-LIKE PROTEIN, PUTATIVE (DUF1223)-RELATED"/>
    <property type="match status" value="1"/>
</dbReference>
<gene>
    <name evidence="1" type="ORF">Slati_3998800</name>
</gene>
<dbReference type="EMBL" id="JACGWN010000014">
    <property type="protein sequence ID" value="KAL0406849.1"/>
    <property type="molecule type" value="Genomic_DNA"/>
</dbReference>
<organism evidence="1">
    <name type="scientific">Sesamum latifolium</name>
    <dbReference type="NCBI Taxonomy" id="2727402"/>
    <lineage>
        <taxon>Eukaryota</taxon>
        <taxon>Viridiplantae</taxon>
        <taxon>Streptophyta</taxon>
        <taxon>Embryophyta</taxon>
        <taxon>Tracheophyta</taxon>
        <taxon>Spermatophyta</taxon>
        <taxon>Magnoliopsida</taxon>
        <taxon>eudicotyledons</taxon>
        <taxon>Gunneridae</taxon>
        <taxon>Pentapetalae</taxon>
        <taxon>asterids</taxon>
        <taxon>lamiids</taxon>
        <taxon>Lamiales</taxon>
        <taxon>Pedaliaceae</taxon>
        <taxon>Sesamum</taxon>
    </lineage>
</organism>
<dbReference type="PANTHER" id="PTHR36057">
    <property type="match status" value="1"/>
</dbReference>
<dbReference type="Pfam" id="PF06764">
    <property type="entry name" value="DUF1223"/>
    <property type="match status" value="1"/>
</dbReference>
<name>A0AAW2TQV4_9LAMI</name>
<dbReference type="AlphaFoldDB" id="A0AAW2TQV4"/>
<sequence length="246" mass="27278">MAPRLLSCFRSPSGSKYDDKVTADFTAEEQQRGGPVVVELFSSQGCATSPEAELLFSRLGRGDFNLEVPLVLLAYHVDYWDYMGWKDPFGSSQWTVRQKAYVEALRLDTMFTPQIVVQGRATVSPMRKRLCCPASRLHQESLHPCSRTKVDHEGANVMVALCECGLVTDCPSGANKGRVLANDYVVRRLEKLVSLKDVSAKKAVSGTATFSLWEGFNPTKCKLAVFVQNSSHQIFGSQNIPLPDRL</sequence>
<proteinExistence type="predicted"/>
<dbReference type="SUPFAM" id="SSF52833">
    <property type="entry name" value="Thioredoxin-like"/>
    <property type="match status" value="1"/>
</dbReference>
<reference evidence="1" key="1">
    <citation type="submission" date="2020-06" db="EMBL/GenBank/DDBJ databases">
        <authorList>
            <person name="Li T."/>
            <person name="Hu X."/>
            <person name="Zhang T."/>
            <person name="Song X."/>
            <person name="Zhang H."/>
            <person name="Dai N."/>
            <person name="Sheng W."/>
            <person name="Hou X."/>
            <person name="Wei L."/>
        </authorList>
    </citation>
    <scope>NUCLEOTIDE SEQUENCE</scope>
    <source>
        <strain evidence="1">KEN1</strain>
        <tissue evidence="1">Leaf</tissue>
    </source>
</reference>
<accession>A0AAW2TQV4</accession>
<dbReference type="InterPro" id="IPR010634">
    <property type="entry name" value="DUF1223"/>
</dbReference>
<protein>
    <submittedName>
        <fullName evidence="1">Uncharacterized protein</fullName>
    </submittedName>
</protein>
<evidence type="ECO:0000313" key="1">
    <source>
        <dbReference type="EMBL" id="KAL0406849.1"/>
    </source>
</evidence>
<comment type="caution">
    <text evidence="1">The sequence shown here is derived from an EMBL/GenBank/DDBJ whole genome shotgun (WGS) entry which is preliminary data.</text>
</comment>
<dbReference type="InterPro" id="IPR036249">
    <property type="entry name" value="Thioredoxin-like_sf"/>
</dbReference>